<accession>A0A6J7ZXR6</accession>
<reference evidence="2 3" key="1">
    <citation type="submission" date="2020-06" db="EMBL/GenBank/DDBJ databases">
        <authorList>
            <person name="Li R."/>
            <person name="Bekaert M."/>
        </authorList>
    </citation>
    <scope>NUCLEOTIDE SEQUENCE [LARGE SCALE GENOMIC DNA]</scope>
    <source>
        <strain evidence="3">wild</strain>
    </source>
</reference>
<sequence length="201" mass="23479">MGLLHLTVIFAVVLGYGCHYSDQYGEHNNNLRYRGKRRSGNNYGHLECMRKCKARKIDYWQRFCPSEPIRIYCDDISSIRIKSAKYGSLPCRPANIRFKGKLKCQVARAKVLAHTKQSCEYKKECTGHTSRKLFGKLPLFYRGCAYSKKVSFYAEYQCIPSKTFCGAFCRCRSASRYISYDKGRQHSAAYCKQNYKRFLNW</sequence>
<evidence type="ECO:0008006" key="4">
    <source>
        <dbReference type="Google" id="ProtNLM"/>
    </source>
</evidence>
<dbReference type="OrthoDB" id="6122975at2759"/>
<evidence type="ECO:0000256" key="1">
    <source>
        <dbReference type="SAM" id="SignalP"/>
    </source>
</evidence>
<organism evidence="2 3">
    <name type="scientific">Mytilus coruscus</name>
    <name type="common">Sea mussel</name>
    <dbReference type="NCBI Taxonomy" id="42192"/>
    <lineage>
        <taxon>Eukaryota</taxon>
        <taxon>Metazoa</taxon>
        <taxon>Spiralia</taxon>
        <taxon>Lophotrochozoa</taxon>
        <taxon>Mollusca</taxon>
        <taxon>Bivalvia</taxon>
        <taxon>Autobranchia</taxon>
        <taxon>Pteriomorphia</taxon>
        <taxon>Mytilida</taxon>
        <taxon>Mytiloidea</taxon>
        <taxon>Mytilidae</taxon>
        <taxon>Mytilinae</taxon>
        <taxon>Mytilus</taxon>
    </lineage>
</organism>
<gene>
    <name evidence="2" type="ORF">MCOR_646</name>
</gene>
<dbReference type="InterPro" id="IPR043159">
    <property type="entry name" value="Lectin_gal-bd_sf"/>
</dbReference>
<protein>
    <recommendedName>
        <fullName evidence="4">SUEL-type lectin domain-containing protein</fullName>
    </recommendedName>
</protein>
<keyword evidence="1" id="KW-0732">Signal</keyword>
<dbReference type="CDD" id="cd22823">
    <property type="entry name" value="Gal_Rha_Lectin"/>
    <property type="match status" value="1"/>
</dbReference>
<keyword evidence="3" id="KW-1185">Reference proteome</keyword>
<dbReference type="Gene3D" id="2.60.120.740">
    <property type="match status" value="1"/>
</dbReference>
<dbReference type="EMBL" id="CACVKT020000158">
    <property type="protein sequence ID" value="CAC5356549.1"/>
    <property type="molecule type" value="Genomic_DNA"/>
</dbReference>
<evidence type="ECO:0000313" key="2">
    <source>
        <dbReference type="EMBL" id="CAC5356549.1"/>
    </source>
</evidence>
<feature type="chain" id="PRO_5027019263" description="SUEL-type lectin domain-containing protein" evidence="1">
    <location>
        <begin position="16"/>
        <end position="201"/>
    </location>
</feature>
<evidence type="ECO:0000313" key="3">
    <source>
        <dbReference type="Proteomes" id="UP000507470"/>
    </source>
</evidence>
<proteinExistence type="predicted"/>
<dbReference type="Proteomes" id="UP000507470">
    <property type="component" value="Unassembled WGS sequence"/>
</dbReference>
<feature type="signal peptide" evidence="1">
    <location>
        <begin position="1"/>
        <end position="15"/>
    </location>
</feature>
<dbReference type="AlphaFoldDB" id="A0A6J7ZXR6"/>
<name>A0A6J7ZXR6_MYTCO</name>